<keyword evidence="6 10" id="KW-0479">Metal-binding</keyword>
<keyword evidence="4 10" id="KW-0963">Cytoplasm</keyword>
<dbReference type="Proteomes" id="UP001430848">
    <property type="component" value="Unassembled WGS sequence"/>
</dbReference>
<evidence type="ECO:0000256" key="3">
    <source>
        <dbReference type="ARBA" id="ARBA00022485"/>
    </source>
</evidence>
<feature type="binding site" evidence="10">
    <location>
        <position position="323"/>
    </location>
    <ligand>
        <name>[4Fe-4S] cluster</name>
        <dbReference type="ChEBI" id="CHEBI:49883"/>
    </ligand>
</feature>
<feature type="binding site" evidence="10">
    <location>
        <position position="270"/>
    </location>
    <ligand>
        <name>[2Fe-2S] cluster</name>
        <dbReference type="ChEBI" id="CHEBI:190135"/>
    </ligand>
</feature>
<feature type="domain" description="Anamorsin C-terminal" evidence="11">
    <location>
        <begin position="254"/>
        <end position="350"/>
    </location>
</feature>
<feature type="domain" description="Fe-S cluster assembly protein Dre2 N-terminal" evidence="12">
    <location>
        <begin position="39"/>
        <end position="164"/>
    </location>
</feature>
<evidence type="ECO:0000256" key="8">
    <source>
        <dbReference type="ARBA" id="ARBA00023014"/>
    </source>
</evidence>
<dbReference type="InterPro" id="IPR046408">
    <property type="entry name" value="CIAPIN1"/>
</dbReference>
<keyword evidence="9 10" id="KW-0496">Mitochondrion</keyword>
<organism evidence="13 14">
    <name type="scientific">Diaporthe eres</name>
    <name type="common">Phomopsis oblonga</name>
    <dbReference type="NCBI Taxonomy" id="83184"/>
    <lineage>
        <taxon>Eukaryota</taxon>
        <taxon>Fungi</taxon>
        <taxon>Dikarya</taxon>
        <taxon>Ascomycota</taxon>
        <taxon>Pezizomycotina</taxon>
        <taxon>Sordariomycetes</taxon>
        <taxon>Sordariomycetidae</taxon>
        <taxon>Diaporthales</taxon>
        <taxon>Diaporthaceae</taxon>
        <taxon>Diaporthe</taxon>
        <taxon>Diaporthe eres species complex</taxon>
    </lineage>
</organism>
<feature type="binding site" evidence="10">
    <location>
        <position position="275"/>
    </location>
    <ligand>
        <name>[2Fe-2S] cluster</name>
        <dbReference type="ChEBI" id="CHEBI:190135"/>
    </ligand>
</feature>
<dbReference type="Pfam" id="PF16803">
    <property type="entry name" value="DRE2_N"/>
    <property type="match status" value="1"/>
</dbReference>
<keyword evidence="8 10" id="KW-0411">Iron-sulfur</keyword>
<evidence type="ECO:0000313" key="13">
    <source>
        <dbReference type="EMBL" id="KAK7730957.1"/>
    </source>
</evidence>
<feature type="binding site" evidence="10">
    <location>
        <position position="273"/>
    </location>
    <ligand>
        <name>[2Fe-2S] cluster</name>
        <dbReference type="ChEBI" id="CHEBI:190135"/>
    </ligand>
</feature>
<keyword evidence="14" id="KW-1185">Reference proteome</keyword>
<feature type="short sequence motif" description="Cx2C motif 2" evidence="10">
    <location>
        <begin position="331"/>
        <end position="334"/>
    </location>
</feature>
<evidence type="ECO:0000256" key="6">
    <source>
        <dbReference type="ARBA" id="ARBA00022723"/>
    </source>
</evidence>
<feature type="region of interest" description="Fe-S binding site B" evidence="10">
    <location>
        <begin position="320"/>
        <end position="334"/>
    </location>
</feature>
<proteinExistence type="inferred from homology"/>
<evidence type="ECO:0000256" key="4">
    <source>
        <dbReference type="ARBA" id="ARBA00022490"/>
    </source>
</evidence>
<feature type="binding site" evidence="10">
    <location>
        <position position="259"/>
    </location>
    <ligand>
        <name>[2Fe-2S] cluster</name>
        <dbReference type="ChEBI" id="CHEBI:190135"/>
    </ligand>
</feature>
<feature type="short sequence motif" description="Cx2C motif 1" evidence="10">
    <location>
        <begin position="320"/>
        <end position="323"/>
    </location>
</feature>
<evidence type="ECO:0000256" key="5">
    <source>
        <dbReference type="ARBA" id="ARBA00022714"/>
    </source>
</evidence>
<comment type="caution">
    <text evidence="13">The sequence shown here is derived from an EMBL/GenBank/DDBJ whole genome shotgun (WGS) entry which is preliminary data.</text>
</comment>
<evidence type="ECO:0000256" key="10">
    <source>
        <dbReference type="HAMAP-Rule" id="MF_03115"/>
    </source>
</evidence>
<sequence>MSPSIVTIDNTPDFDFASDFNPAPTKQAKNGITTTTTTQRTLLLAPPSIAAQGTSALPTFDRHTTDLQMLDRLYAGLVTLPAATYDLVLLLTDTDGARHAEATGLLSRGVFASLVDAMRSGASFRTQDGQFDPSESREAVLAGLVDKDGGYEKVEEEEVVVPLRFGKKKTPAAAADQLKNNSNGNGDVHSSAGPAVNKVTIDVAGKPKTLDMVPPAVKPVAGVGFDFGDDFDDDDELIDEDELMTEEDLNRPVQMPPECKPQPGKKRRACKDCTCGLAERIEAQDKARRAKADQDLNTLKLKSEDLNELDFTVQGKTGSCGSCSLGDAFRCSDCPYIGLPPFKPGEEVTILNNVAQF</sequence>
<keyword evidence="7 10" id="KW-0408">Iron</keyword>
<dbReference type="HAMAP" id="MF_03115">
    <property type="entry name" value="Anamorsin"/>
    <property type="match status" value="1"/>
</dbReference>
<feature type="binding site" evidence="10">
    <location>
        <position position="334"/>
    </location>
    <ligand>
        <name>[4Fe-4S] cluster</name>
        <dbReference type="ChEBI" id="CHEBI:49883"/>
    </ligand>
</feature>
<comment type="subcellular location">
    <subcellularLocation>
        <location evidence="10">Cytoplasm</location>
    </subcellularLocation>
    <subcellularLocation>
        <location evidence="10">Mitochondrion intermembrane space</location>
    </subcellularLocation>
</comment>
<comment type="similarity">
    <text evidence="2 10">Belongs to the anamorsin family.</text>
</comment>
<comment type="domain">
    <text evidence="10">The twin Cx2C motifs are involved in the recognition by the mitochondrial MIA40-ERV1 disulfide relay system. The formation of 2 disulfide bonds in the Cx2C motifs through dithiol/disulfide exchange reactions effectively traps the protein in the mitochondrial intermembrane space.</text>
</comment>
<accession>A0ABR1PAM1</accession>
<feature type="region of interest" description="Fe-S binding site A" evidence="10">
    <location>
        <begin position="259"/>
        <end position="275"/>
    </location>
</feature>
<dbReference type="EMBL" id="JAKNSF020000024">
    <property type="protein sequence ID" value="KAK7730957.1"/>
    <property type="molecule type" value="Genomic_DNA"/>
</dbReference>
<comment type="domain">
    <text evidence="10">The N-terminal domain has structural similarity with S-adenosyl-L-methionine-dependent methyltransferases, but does not bind S-adenosyl-L-methionine. It is required for correct assembly of the 2 Fe-S clusters.</text>
</comment>
<evidence type="ECO:0000259" key="11">
    <source>
        <dbReference type="Pfam" id="PF05093"/>
    </source>
</evidence>
<evidence type="ECO:0000313" key="14">
    <source>
        <dbReference type="Proteomes" id="UP001430848"/>
    </source>
</evidence>
<evidence type="ECO:0000256" key="7">
    <source>
        <dbReference type="ARBA" id="ARBA00023004"/>
    </source>
</evidence>
<comment type="caution">
    <text evidence="10">Lacks conserved residue(s) required for the propagation of feature annotation.</text>
</comment>
<comment type="cofactor">
    <cofactor evidence="10">
        <name>[2Fe-2S] cluster</name>
        <dbReference type="ChEBI" id="CHEBI:190135"/>
    </cofactor>
</comment>
<evidence type="ECO:0000259" key="12">
    <source>
        <dbReference type="Pfam" id="PF16803"/>
    </source>
</evidence>
<feature type="binding site" evidence="10">
    <location>
        <position position="331"/>
    </location>
    <ligand>
        <name>[4Fe-4S] cluster</name>
        <dbReference type="ChEBI" id="CHEBI:49883"/>
    </ligand>
</feature>
<keyword evidence="3 10" id="KW-0004">4Fe-4S</keyword>
<dbReference type="Pfam" id="PF05093">
    <property type="entry name" value="CIAPIN1"/>
    <property type="match status" value="1"/>
</dbReference>
<dbReference type="PANTHER" id="PTHR13273:SF14">
    <property type="entry name" value="ANAMORSIN"/>
    <property type="match status" value="1"/>
</dbReference>
<comment type="domain">
    <text evidence="10">The C-terminal domain binds 2 Fe-S clusters but is otherwise mostly in an intrinsically disordered conformation.</text>
</comment>
<evidence type="ECO:0000256" key="2">
    <source>
        <dbReference type="ARBA" id="ARBA00008169"/>
    </source>
</evidence>
<reference evidence="13 14" key="1">
    <citation type="submission" date="2024-02" db="EMBL/GenBank/DDBJ databases">
        <title>De novo assembly and annotation of 12 fungi associated with fruit tree decline syndrome in Ontario, Canada.</title>
        <authorList>
            <person name="Sulman M."/>
            <person name="Ellouze W."/>
            <person name="Ilyukhin E."/>
        </authorList>
    </citation>
    <scope>NUCLEOTIDE SEQUENCE [LARGE SCALE GENOMIC DNA]</scope>
    <source>
        <strain evidence="13 14">M169</strain>
    </source>
</reference>
<dbReference type="InterPro" id="IPR007785">
    <property type="entry name" value="Anamorsin"/>
</dbReference>
<dbReference type="InterPro" id="IPR031838">
    <property type="entry name" value="Dre2_N"/>
</dbReference>
<name>A0ABR1PAM1_DIAER</name>
<evidence type="ECO:0000256" key="1">
    <source>
        <dbReference type="ARBA" id="ARBA00001966"/>
    </source>
</evidence>
<comment type="cofactor">
    <cofactor evidence="1 10">
        <name>[4Fe-4S] cluster</name>
        <dbReference type="ChEBI" id="CHEBI:49883"/>
    </cofactor>
</comment>
<evidence type="ECO:0000256" key="9">
    <source>
        <dbReference type="ARBA" id="ARBA00023128"/>
    </source>
</evidence>
<protein>
    <submittedName>
        <fullName evidence="13">Electron carrier</fullName>
    </submittedName>
</protein>
<gene>
    <name evidence="13" type="primary">DRE2</name>
    <name evidence="13" type="ORF">SLS63_005627</name>
</gene>
<dbReference type="PANTHER" id="PTHR13273">
    <property type="entry name" value="ANAMORSIN"/>
    <property type="match status" value="1"/>
</dbReference>
<feature type="binding site" evidence="10">
    <location>
        <position position="320"/>
    </location>
    <ligand>
        <name>[4Fe-4S] cluster</name>
        <dbReference type="ChEBI" id="CHEBI:49883"/>
    </ligand>
</feature>
<keyword evidence="5 10" id="KW-0001">2Fe-2S</keyword>